<dbReference type="PIRSF" id="PIRSF000538">
    <property type="entry name" value="GlpK"/>
    <property type="match status" value="1"/>
</dbReference>
<dbReference type="InterPro" id="IPR018484">
    <property type="entry name" value="FGGY_N"/>
</dbReference>
<accession>A0AAV2IFW2</accession>
<dbReference type="Proteomes" id="UP001497497">
    <property type="component" value="Unassembled WGS sequence"/>
</dbReference>
<evidence type="ECO:0000256" key="2">
    <source>
        <dbReference type="ARBA" id="ARBA00022679"/>
    </source>
</evidence>
<evidence type="ECO:0000313" key="7">
    <source>
        <dbReference type="EMBL" id="CAL1545462.1"/>
    </source>
</evidence>
<dbReference type="Gene3D" id="1.20.58.2240">
    <property type="match status" value="1"/>
</dbReference>
<dbReference type="AlphaFoldDB" id="A0AAV2IFW2"/>
<dbReference type="SUPFAM" id="SSF53067">
    <property type="entry name" value="Actin-like ATPase domain"/>
    <property type="match status" value="2"/>
</dbReference>
<keyword evidence="2" id="KW-0808">Transferase</keyword>
<organism evidence="7 8">
    <name type="scientific">Lymnaea stagnalis</name>
    <name type="common">Great pond snail</name>
    <name type="synonym">Helix stagnalis</name>
    <dbReference type="NCBI Taxonomy" id="6523"/>
    <lineage>
        <taxon>Eukaryota</taxon>
        <taxon>Metazoa</taxon>
        <taxon>Spiralia</taxon>
        <taxon>Lophotrochozoa</taxon>
        <taxon>Mollusca</taxon>
        <taxon>Gastropoda</taxon>
        <taxon>Heterobranchia</taxon>
        <taxon>Euthyneura</taxon>
        <taxon>Panpulmonata</taxon>
        <taxon>Hygrophila</taxon>
        <taxon>Lymnaeoidea</taxon>
        <taxon>Lymnaeidae</taxon>
        <taxon>Lymnaea</taxon>
    </lineage>
</organism>
<proteinExistence type="inferred from homology"/>
<keyword evidence="3" id="KW-0418">Kinase</keyword>
<dbReference type="Gene3D" id="3.30.420.40">
    <property type="match status" value="1"/>
</dbReference>
<dbReference type="Pfam" id="PF02782">
    <property type="entry name" value="FGGY_C"/>
    <property type="match status" value="1"/>
</dbReference>
<dbReference type="InterPro" id="IPR018485">
    <property type="entry name" value="FGGY_C"/>
</dbReference>
<evidence type="ECO:0000256" key="3">
    <source>
        <dbReference type="ARBA" id="ARBA00022777"/>
    </source>
</evidence>
<keyword evidence="8" id="KW-1185">Reference proteome</keyword>
<evidence type="ECO:0000256" key="1">
    <source>
        <dbReference type="ARBA" id="ARBA00009156"/>
    </source>
</evidence>
<evidence type="ECO:0000313" key="8">
    <source>
        <dbReference type="Proteomes" id="UP001497497"/>
    </source>
</evidence>
<dbReference type="GO" id="GO:0019321">
    <property type="term" value="P:pentose metabolic process"/>
    <property type="evidence" value="ECO:0007669"/>
    <property type="project" value="TreeGrafter"/>
</dbReference>
<comment type="caution">
    <text evidence="7">The sequence shown here is derived from an EMBL/GenBank/DDBJ whole genome shotgun (WGS) entry which is preliminary data.</text>
</comment>
<dbReference type="FunFam" id="3.30.420.40:FF:000101">
    <property type="entry name" value="FGGY carbohydrate kinase domain-containing protein"/>
    <property type="match status" value="1"/>
</dbReference>
<evidence type="ECO:0000259" key="6">
    <source>
        <dbReference type="Pfam" id="PF02782"/>
    </source>
</evidence>
<gene>
    <name evidence="7" type="ORF">GSLYS_00018945001</name>
</gene>
<dbReference type="Pfam" id="PF00370">
    <property type="entry name" value="FGGY_N"/>
    <property type="match status" value="1"/>
</dbReference>
<evidence type="ECO:0000256" key="4">
    <source>
        <dbReference type="ARBA" id="ARBA00074355"/>
    </source>
</evidence>
<reference evidence="7 8" key="1">
    <citation type="submission" date="2024-04" db="EMBL/GenBank/DDBJ databases">
        <authorList>
            <consortium name="Genoscope - CEA"/>
            <person name="William W."/>
        </authorList>
    </citation>
    <scope>NUCLEOTIDE SEQUENCE [LARGE SCALE GENOMIC DNA]</scope>
</reference>
<protein>
    <recommendedName>
        <fullName evidence="4">FGGY carbohydrate kinase domain-containing protein</fullName>
    </recommendedName>
</protein>
<comment type="similarity">
    <text evidence="1">Belongs to the FGGY kinase family.</text>
</comment>
<dbReference type="EMBL" id="CAXITT010000710">
    <property type="protein sequence ID" value="CAL1545462.1"/>
    <property type="molecule type" value="Genomic_DNA"/>
</dbReference>
<dbReference type="CDD" id="cd07782">
    <property type="entry name" value="ASKHA_NBD_FGGY_D-RBK"/>
    <property type="match status" value="1"/>
</dbReference>
<dbReference type="GO" id="GO:0019150">
    <property type="term" value="F:D-ribulokinase activity"/>
    <property type="evidence" value="ECO:0007669"/>
    <property type="project" value="TreeGrafter"/>
</dbReference>
<dbReference type="InterPro" id="IPR000577">
    <property type="entry name" value="Carb_kinase_FGGY"/>
</dbReference>
<evidence type="ECO:0000259" key="5">
    <source>
        <dbReference type="Pfam" id="PF00370"/>
    </source>
</evidence>
<name>A0AAV2IFW2_LYMST</name>
<feature type="domain" description="Carbohydrate kinase FGGY N-terminal" evidence="5">
    <location>
        <begin position="4"/>
        <end position="263"/>
    </location>
</feature>
<dbReference type="InterPro" id="IPR006003">
    <property type="entry name" value="FGGY_RbtK-like"/>
</dbReference>
<dbReference type="PANTHER" id="PTHR43435">
    <property type="entry name" value="RIBULOKINASE"/>
    <property type="match status" value="1"/>
</dbReference>
<feature type="domain" description="Carbohydrate kinase FGGY C-terminal" evidence="6">
    <location>
        <begin position="283"/>
        <end position="493"/>
    </location>
</feature>
<dbReference type="InterPro" id="IPR043129">
    <property type="entry name" value="ATPase_NBD"/>
</dbReference>
<dbReference type="PANTHER" id="PTHR43435:SF4">
    <property type="entry name" value="FGGY CARBOHYDRATE KINASE DOMAIN-CONTAINING PROTEIN"/>
    <property type="match status" value="1"/>
</dbReference>
<dbReference type="GO" id="GO:0005737">
    <property type="term" value="C:cytoplasm"/>
    <property type="evidence" value="ECO:0007669"/>
    <property type="project" value="TreeGrafter"/>
</dbReference>
<sequence length="548" mass="58903">MSSYFIGVDVGTSSVRASVVNDVGAILSTCIHQINIWNPKPDYYQQSSENIWINVSKAVKTAVSESAVAPDKIGGIGFDATCSLVLLDSQFQPVSISPTAEKDQNIIMWMDHRAQSQTDVINATKHQVLNTVGGVMSLEMQPPKLMWLKQNLPQSWKSACHFFDLPDFLTWRASGSLSRSLCSLVCKWGYQAGEDNQAWDDNFLSLIGLEDLADNGYTKIGIKTLSPGSPCGSGLSPQAAEDLGLVPGIPVGTSLIDAHAGALACLGCNPSCKSLVSDIENCLVVIAGTSTCHVICSKSQVSVPGVWGPYYSAILPAMWINEGGQSATGQLIDFVSTNHSAFATVKDKAEISGHHVYEYLNAHLQLMADRANLSNVASLTHTLHVWPDFHGNRSPLADVSMRGMVCGLSLSATEDDLALLYLATIQALAYGTKHIVSEMEKSGHTIAIMFLCGGLRNNTLYLQTHADVLGLPVVLPNTEQSVILGAAMLGACASGQFSSLQTAMTAMGGQGSVVNPDLSSCSFHQKKYNLFLEMMQDQRKYQKIMSDT</sequence>
<dbReference type="NCBIfam" id="TIGR01315">
    <property type="entry name" value="5C_CHO_kinase"/>
    <property type="match status" value="1"/>
</dbReference>